<reference evidence="2" key="1">
    <citation type="journal article" date="2023" name="Nat. Commun.">
        <title>Diploid and tetraploid genomes of Acorus and the evolution of monocots.</title>
        <authorList>
            <person name="Ma L."/>
            <person name="Liu K.W."/>
            <person name="Li Z."/>
            <person name="Hsiao Y.Y."/>
            <person name="Qi Y."/>
            <person name="Fu T."/>
            <person name="Tang G.D."/>
            <person name="Zhang D."/>
            <person name="Sun W.H."/>
            <person name="Liu D.K."/>
            <person name="Li Y."/>
            <person name="Chen G.Z."/>
            <person name="Liu X.D."/>
            <person name="Liao X.Y."/>
            <person name="Jiang Y.T."/>
            <person name="Yu X."/>
            <person name="Hao Y."/>
            <person name="Huang J."/>
            <person name="Zhao X.W."/>
            <person name="Ke S."/>
            <person name="Chen Y.Y."/>
            <person name="Wu W.L."/>
            <person name="Hsu J.L."/>
            <person name="Lin Y.F."/>
            <person name="Huang M.D."/>
            <person name="Li C.Y."/>
            <person name="Huang L."/>
            <person name="Wang Z.W."/>
            <person name="Zhao X."/>
            <person name="Zhong W.Y."/>
            <person name="Peng D.H."/>
            <person name="Ahmad S."/>
            <person name="Lan S."/>
            <person name="Zhang J.S."/>
            <person name="Tsai W.C."/>
            <person name="Van de Peer Y."/>
            <person name="Liu Z.J."/>
        </authorList>
    </citation>
    <scope>NUCLEOTIDE SEQUENCE</scope>
    <source>
        <strain evidence="2">CP</strain>
    </source>
</reference>
<evidence type="ECO:0000313" key="2">
    <source>
        <dbReference type="EMBL" id="KAK1299859.1"/>
    </source>
</evidence>
<comment type="caution">
    <text evidence="2">The sequence shown here is derived from an EMBL/GenBank/DDBJ whole genome shotgun (WGS) entry which is preliminary data.</text>
</comment>
<keyword evidence="3" id="KW-1185">Reference proteome</keyword>
<evidence type="ECO:0000256" key="1">
    <source>
        <dbReference type="SAM" id="MobiDB-lite"/>
    </source>
</evidence>
<sequence length="207" mass="22437">MGGSESHSVGLIEEAGKKGKKAGSENISSSSGSGSQTTNLIDLSMEEQDHQTRGVYQSSISTLIRKKEKEAADLAIGRFFIANNIAFNVARSPEFIIAIGATANHGPGYKPPSTSSVKGNVFLWSETTEGKVKDAKYLVDFILRDCMRSFTEGKELKRPVSTRTAFENPNSSPLSLISSTLKGAFWVIFERKFFEDKVVGSLAAGFE</sequence>
<gene>
    <name evidence="2" type="ORF">QJS10_CPB13g01225</name>
</gene>
<feature type="region of interest" description="Disordered" evidence="1">
    <location>
        <begin position="1"/>
        <end position="38"/>
    </location>
</feature>
<dbReference type="EMBL" id="JAUJYO010000013">
    <property type="protein sequence ID" value="KAK1299859.1"/>
    <property type="molecule type" value="Genomic_DNA"/>
</dbReference>
<dbReference type="AlphaFoldDB" id="A0AAV9DFW9"/>
<protein>
    <submittedName>
        <fullName evidence="2">Uncharacterized protein</fullName>
    </submittedName>
</protein>
<evidence type="ECO:0000313" key="3">
    <source>
        <dbReference type="Proteomes" id="UP001180020"/>
    </source>
</evidence>
<reference evidence="2" key="2">
    <citation type="submission" date="2023-06" db="EMBL/GenBank/DDBJ databases">
        <authorList>
            <person name="Ma L."/>
            <person name="Liu K.-W."/>
            <person name="Li Z."/>
            <person name="Hsiao Y.-Y."/>
            <person name="Qi Y."/>
            <person name="Fu T."/>
            <person name="Tang G."/>
            <person name="Zhang D."/>
            <person name="Sun W.-H."/>
            <person name="Liu D.-K."/>
            <person name="Li Y."/>
            <person name="Chen G.-Z."/>
            <person name="Liu X.-D."/>
            <person name="Liao X.-Y."/>
            <person name="Jiang Y.-T."/>
            <person name="Yu X."/>
            <person name="Hao Y."/>
            <person name="Huang J."/>
            <person name="Zhao X.-W."/>
            <person name="Ke S."/>
            <person name="Chen Y.-Y."/>
            <person name="Wu W.-L."/>
            <person name="Hsu J.-L."/>
            <person name="Lin Y.-F."/>
            <person name="Huang M.-D."/>
            <person name="Li C.-Y."/>
            <person name="Huang L."/>
            <person name="Wang Z.-W."/>
            <person name="Zhao X."/>
            <person name="Zhong W.-Y."/>
            <person name="Peng D.-H."/>
            <person name="Ahmad S."/>
            <person name="Lan S."/>
            <person name="Zhang J.-S."/>
            <person name="Tsai W.-C."/>
            <person name="Van De Peer Y."/>
            <person name="Liu Z.-J."/>
        </authorList>
    </citation>
    <scope>NUCLEOTIDE SEQUENCE</scope>
    <source>
        <strain evidence="2">CP</strain>
        <tissue evidence="2">Leaves</tissue>
    </source>
</reference>
<dbReference type="Proteomes" id="UP001180020">
    <property type="component" value="Unassembled WGS sequence"/>
</dbReference>
<name>A0AAV9DFW9_ACOCL</name>
<proteinExistence type="predicted"/>
<organism evidence="2 3">
    <name type="scientific">Acorus calamus</name>
    <name type="common">Sweet flag</name>
    <dbReference type="NCBI Taxonomy" id="4465"/>
    <lineage>
        <taxon>Eukaryota</taxon>
        <taxon>Viridiplantae</taxon>
        <taxon>Streptophyta</taxon>
        <taxon>Embryophyta</taxon>
        <taxon>Tracheophyta</taxon>
        <taxon>Spermatophyta</taxon>
        <taxon>Magnoliopsida</taxon>
        <taxon>Liliopsida</taxon>
        <taxon>Acoraceae</taxon>
        <taxon>Acorus</taxon>
    </lineage>
</organism>
<accession>A0AAV9DFW9</accession>